<organism evidence="1 2">
    <name type="scientific">Pluteus cervinus</name>
    <dbReference type="NCBI Taxonomy" id="181527"/>
    <lineage>
        <taxon>Eukaryota</taxon>
        <taxon>Fungi</taxon>
        <taxon>Dikarya</taxon>
        <taxon>Basidiomycota</taxon>
        <taxon>Agaricomycotina</taxon>
        <taxon>Agaricomycetes</taxon>
        <taxon>Agaricomycetidae</taxon>
        <taxon>Agaricales</taxon>
        <taxon>Pluteineae</taxon>
        <taxon>Pluteaceae</taxon>
        <taxon>Pluteus</taxon>
    </lineage>
</organism>
<reference evidence="1 2" key="1">
    <citation type="journal article" date="2019" name="Nat. Ecol. Evol.">
        <title>Megaphylogeny resolves global patterns of mushroom evolution.</title>
        <authorList>
            <person name="Varga T."/>
            <person name="Krizsan K."/>
            <person name="Foldi C."/>
            <person name="Dima B."/>
            <person name="Sanchez-Garcia M."/>
            <person name="Sanchez-Ramirez S."/>
            <person name="Szollosi G.J."/>
            <person name="Szarkandi J.G."/>
            <person name="Papp V."/>
            <person name="Albert L."/>
            <person name="Andreopoulos W."/>
            <person name="Angelini C."/>
            <person name="Antonin V."/>
            <person name="Barry K.W."/>
            <person name="Bougher N.L."/>
            <person name="Buchanan P."/>
            <person name="Buyck B."/>
            <person name="Bense V."/>
            <person name="Catcheside P."/>
            <person name="Chovatia M."/>
            <person name="Cooper J."/>
            <person name="Damon W."/>
            <person name="Desjardin D."/>
            <person name="Finy P."/>
            <person name="Geml J."/>
            <person name="Haridas S."/>
            <person name="Hughes K."/>
            <person name="Justo A."/>
            <person name="Karasinski D."/>
            <person name="Kautmanova I."/>
            <person name="Kiss B."/>
            <person name="Kocsube S."/>
            <person name="Kotiranta H."/>
            <person name="LaButti K.M."/>
            <person name="Lechner B.E."/>
            <person name="Liimatainen K."/>
            <person name="Lipzen A."/>
            <person name="Lukacs Z."/>
            <person name="Mihaltcheva S."/>
            <person name="Morgado L.N."/>
            <person name="Niskanen T."/>
            <person name="Noordeloos M.E."/>
            <person name="Ohm R.A."/>
            <person name="Ortiz-Santana B."/>
            <person name="Ovrebo C."/>
            <person name="Racz N."/>
            <person name="Riley R."/>
            <person name="Savchenko A."/>
            <person name="Shiryaev A."/>
            <person name="Soop K."/>
            <person name="Spirin V."/>
            <person name="Szebenyi C."/>
            <person name="Tomsovsky M."/>
            <person name="Tulloss R.E."/>
            <person name="Uehling J."/>
            <person name="Grigoriev I.V."/>
            <person name="Vagvolgyi C."/>
            <person name="Papp T."/>
            <person name="Martin F.M."/>
            <person name="Miettinen O."/>
            <person name="Hibbett D.S."/>
            <person name="Nagy L.G."/>
        </authorList>
    </citation>
    <scope>NUCLEOTIDE SEQUENCE [LARGE SCALE GENOMIC DNA]</scope>
    <source>
        <strain evidence="1 2">NL-1719</strain>
    </source>
</reference>
<gene>
    <name evidence="1" type="ORF">BDN72DRAFT_847639</name>
</gene>
<dbReference type="Proteomes" id="UP000308600">
    <property type="component" value="Unassembled WGS sequence"/>
</dbReference>
<proteinExistence type="predicted"/>
<dbReference type="EMBL" id="ML208523">
    <property type="protein sequence ID" value="TFK63427.1"/>
    <property type="molecule type" value="Genomic_DNA"/>
</dbReference>
<evidence type="ECO:0000313" key="1">
    <source>
        <dbReference type="EMBL" id="TFK63427.1"/>
    </source>
</evidence>
<sequence length="433" mass="48093">MSSIQAKITAVESAIIKKPPFCTGHVQINERSSTLFYKTDDASNAKFLSLTSATTDDLQKLTNACLPAKFGLGQEDVLDESYRKARKMDIDNFMVGFDPSTIVDVIRQELLDSEDVQAALEVELYKLNVYDKGSFFKAHRDTPRRRDMFASLVIVFPTPHEGGKLLLRHDTEEWAFDSTQVLAGTQTPSAAFIAFYSDVEHEVTTVEAGHRVTLTYNIYRGGLDPEDNNKFVANKAEIGSGPSGAGNLKGIPHIQSARKPSASLLKANITNLLLAPTCLPRGGYFGFGLRFMYPAFGGKEFDLQEMMKQLKGSDAIIKQVCAALKLKTALRLYAHTKYSDGFLLSKPVDLSDCGEVEDVDRAFREMGAEQIKVVDWDNTRNSTKPRIMWLSPKTEYVSYESVYMAYGNEASLGNIYGHVCLVAKVGRFGHRET</sequence>
<protein>
    <submittedName>
        <fullName evidence="1">Uncharacterized protein</fullName>
    </submittedName>
</protein>
<name>A0ACD3AF05_9AGAR</name>
<evidence type="ECO:0000313" key="2">
    <source>
        <dbReference type="Proteomes" id="UP000308600"/>
    </source>
</evidence>
<accession>A0ACD3AF05</accession>
<keyword evidence="2" id="KW-1185">Reference proteome</keyword>